<dbReference type="InterPro" id="IPR036575">
    <property type="entry name" value="TFIIS_cen_dom_sf"/>
</dbReference>
<name>A0AAW1BNA5_CROAD</name>
<dbReference type="PANTHER" id="PTHR11477:SF1">
    <property type="entry name" value="TRANSCRIPTION ELONGATION FACTOR A PROTEIN 1"/>
    <property type="match status" value="1"/>
</dbReference>
<dbReference type="Proteomes" id="UP001474421">
    <property type="component" value="Unassembled WGS sequence"/>
</dbReference>
<evidence type="ECO:0000256" key="15">
    <source>
        <dbReference type="ARBA" id="ARBA00063702"/>
    </source>
</evidence>
<keyword evidence="4" id="KW-0597">Phosphoprotein</keyword>
<evidence type="ECO:0000256" key="14">
    <source>
        <dbReference type="ARBA" id="ARBA00025408"/>
    </source>
</evidence>
<evidence type="ECO:0000256" key="18">
    <source>
        <dbReference type="RuleBase" id="RU368078"/>
    </source>
</evidence>
<dbReference type="PROSITE" id="PS00466">
    <property type="entry name" value="ZF_TFIIS_1"/>
    <property type="match status" value="1"/>
</dbReference>
<dbReference type="SUPFAM" id="SSF57783">
    <property type="entry name" value="Zinc beta-ribbon"/>
    <property type="match status" value="1"/>
</dbReference>
<dbReference type="FunFam" id="1.20.930.10:FF:000002">
    <property type="entry name" value="Transcription elongation factor A (SII), 1"/>
    <property type="match status" value="1"/>
</dbReference>
<keyword evidence="5 18" id="KW-0479">Metal-binding</keyword>
<dbReference type="AlphaFoldDB" id="A0AAW1BNA5"/>
<evidence type="ECO:0000256" key="6">
    <source>
        <dbReference type="ARBA" id="ARBA00022771"/>
    </source>
</evidence>
<dbReference type="GO" id="GO:0003746">
    <property type="term" value="F:translation elongation factor activity"/>
    <property type="evidence" value="ECO:0007669"/>
    <property type="project" value="UniProtKB-KW"/>
</dbReference>
<dbReference type="FunFam" id="2.20.25.10:FF:000001">
    <property type="entry name" value="Probable Transcription elongation factor S-II"/>
    <property type="match status" value="1"/>
</dbReference>
<comment type="subunit">
    <text evidence="15">Interacts with EAF2. Associates with UBR5 and forms a transcription regulatory complex made of CDK9, Pol II, UBR5 and TCEA1/TFIIS. Part of TBP-based Pol II pre-initiation complex (PIC), in which Pol II core assembles with general transcription factors and other specific initiation factors including GTF2E1, GTF2E2, GTF2F1, GTF2F2, TCEA1, ERCC2, ERCC3, GTF2H2, GTF2H3, GTF2H4, GTF2H5, GTF2A1, GTF2A2, GTF2B and TBP; this large multi-subunit PIC complex mediates DNA unwinding and targets Pol II core to the transcription start site where the first phosphodiester bond forms.</text>
</comment>
<keyword evidence="23" id="KW-0251">Elongation factor</keyword>
<evidence type="ECO:0000256" key="3">
    <source>
        <dbReference type="ARBA" id="ARBA00022499"/>
    </source>
</evidence>
<evidence type="ECO:0000259" key="20">
    <source>
        <dbReference type="PROSITE" id="PS51133"/>
    </source>
</evidence>
<keyword evidence="10 18" id="KW-0805">Transcription regulation</keyword>
<dbReference type="PANTHER" id="PTHR11477">
    <property type="entry name" value="TRANSCRIPTION FACTOR S-II ZINC FINGER DOMAIN-CONTAINING PROTEIN"/>
    <property type="match status" value="1"/>
</dbReference>
<keyword evidence="23" id="KW-0648">Protein biosynthesis</keyword>
<keyword evidence="24" id="KW-1185">Reference proteome</keyword>
<dbReference type="InterPro" id="IPR003617">
    <property type="entry name" value="TFIIS/CRSP70_N_sub"/>
</dbReference>
<evidence type="ECO:0000256" key="13">
    <source>
        <dbReference type="ARBA" id="ARBA00023242"/>
    </source>
</evidence>
<evidence type="ECO:0000256" key="19">
    <source>
        <dbReference type="SAM" id="MobiDB-lite"/>
    </source>
</evidence>
<dbReference type="PROSITE" id="PS51321">
    <property type="entry name" value="TFIIS_CENTRAL"/>
    <property type="match status" value="1"/>
</dbReference>
<comment type="function">
    <text evidence="14">Necessary for efficient RNA polymerase II transcription elongation past template-encoded arresting sites. The arresting sites in DNA have the property of trapping a certain fraction of elongating RNA polymerases that pass through, resulting in locked ternary complexes. Cleavage of the nascent transcript by S-II allows the resumption of elongation from the new 3'-terminus.</text>
</comment>
<dbReference type="GO" id="GO:0005654">
    <property type="term" value="C:nucleoplasm"/>
    <property type="evidence" value="ECO:0007669"/>
    <property type="project" value="UniProtKB-ARBA"/>
</dbReference>
<feature type="domain" description="TFIIS-type" evidence="20">
    <location>
        <begin position="336"/>
        <end position="376"/>
    </location>
</feature>
<dbReference type="NCBIfam" id="TIGR01385">
    <property type="entry name" value="TFSII"/>
    <property type="match status" value="1"/>
</dbReference>
<keyword evidence="13 17" id="KW-0539">Nucleus</keyword>
<keyword evidence="8" id="KW-0832">Ubl conjugation</keyword>
<keyword evidence="6 16" id="KW-0863">Zinc-finger</keyword>
<dbReference type="InterPro" id="IPR003618">
    <property type="entry name" value="TFIIS_cen_dom"/>
</dbReference>
<keyword evidence="12 18" id="KW-0804">Transcription</keyword>
<dbReference type="InterPro" id="IPR035441">
    <property type="entry name" value="TFIIS/LEDGF_dom_sf"/>
</dbReference>
<dbReference type="GO" id="GO:0006368">
    <property type="term" value="P:transcription elongation by RNA polymerase II"/>
    <property type="evidence" value="ECO:0007669"/>
    <property type="project" value="InterPro"/>
</dbReference>
<keyword evidence="9" id="KW-0007">Acetylation</keyword>
<evidence type="ECO:0000256" key="16">
    <source>
        <dbReference type="PROSITE-ProRule" id="PRU00472"/>
    </source>
</evidence>
<dbReference type="PIRSF" id="PIRSF006704">
    <property type="entry name" value="TF_IIS"/>
    <property type="match status" value="1"/>
</dbReference>
<accession>A0AAW1BNA5</accession>
<feature type="domain" description="TFIIS central" evidence="22">
    <location>
        <begin position="217"/>
        <end position="333"/>
    </location>
</feature>
<dbReference type="PROSITE" id="PS51133">
    <property type="entry name" value="ZF_TFIIS_2"/>
    <property type="match status" value="1"/>
</dbReference>
<dbReference type="Pfam" id="PF01096">
    <property type="entry name" value="Zn_ribbon_TFIIS"/>
    <property type="match status" value="1"/>
</dbReference>
<keyword evidence="3" id="KW-1017">Isopeptide bond</keyword>
<dbReference type="Pfam" id="PF08711">
    <property type="entry name" value="Med26"/>
    <property type="match status" value="1"/>
</dbReference>
<dbReference type="SUPFAM" id="SSF46942">
    <property type="entry name" value="Elongation factor TFIIS domain 2"/>
    <property type="match status" value="1"/>
</dbReference>
<evidence type="ECO:0000256" key="11">
    <source>
        <dbReference type="ARBA" id="ARBA00023125"/>
    </source>
</evidence>
<comment type="similarity">
    <text evidence="2 18">Belongs to the TFS-II family.</text>
</comment>
<dbReference type="SUPFAM" id="SSF47676">
    <property type="entry name" value="Conserved domain common to transcription factors TFIIS, elongin A, CRSP70"/>
    <property type="match status" value="1"/>
</dbReference>
<evidence type="ECO:0000256" key="7">
    <source>
        <dbReference type="ARBA" id="ARBA00022833"/>
    </source>
</evidence>
<dbReference type="SMART" id="SM00510">
    <property type="entry name" value="TFS2M"/>
    <property type="match status" value="1"/>
</dbReference>
<evidence type="ECO:0000256" key="5">
    <source>
        <dbReference type="ARBA" id="ARBA00022723"/>
    </source>
</evidence>
<feature type="domain" description="TFIIS N-terminal" evidence="21">
    <location>
        <begin position="79"/>
        <end position="156"/>
    </location>
</feature>
<gene>
    <name evidence="23" type="ORF">NXF25_008134</name>
</gene>
<evidence type="ECO:0000259" key="22">
    <source>
        <dbReference type="PROSITE" id="PS51321"/>
    </source>
</evidence>
<dbReference type="SMART" id="SM00440">
    <property type="entry name" value="ZnF_C2C2"/>
    <property type="match status" value="1"/>
</dbReference>
<evidence type="ECO:0000256" key="4">
    <source>
        <dbReference type="ARBA" id="ARBA00022553"/>
    </source>
</evidence>
<dbReference type="GO" id="GO:0008270">
    <property type="term" value="F:zinc ion binding"/>
    <property type="evidence" value="ECO:0007669"/>
    <property type="project" value="UniProtKB-UniRule"/>
</dbReference>
<evidence type="ECO:0000256" key="12">
    <source>
        <dbReference type="ARBA" id="ARBA00023163"/>
    </source>
</evidence>
<dbReference type="Pfam" id="PF07500">
    <property type="entry name" value="TFIIS_M"/>
    <property type="match status" value="1"/>
</dbReference>
<evidence type="ECO:0000313" key="24">
    <source>
        <dbReference type="Proteomes" id="UP001474421"/>
    </source>
</evidence>
<organism evidence="23 24">
    <name type="scientific">Crotalus adamanteus</name>
    <name type="common">Eastern diamondback rattlesnake</name>
    <dbReference type="NCBI Taxonomy" id="8729"/>
    <lineage>
        <taxon>Eukaryota</taxon>
        <taxon>Metazoa</taxon>
        <taxon>Chordata</taxon>
        <taxon>Craniata</taxon>
        <taxon>Vertebrata</taxon>
        <taxon>Euteleostomi</taxon>
        <taxon>Lepidosauria</taxon>
        <taxon>Squamata</taxon>
        <taxon>Bifurcata</taxon>
        <taxon>Unidentata</taxon>
        <taxon>Episquamata</taxon>
        <taxon>Toxicofera</taxon>
        <taxon>Serpentes</taxon>
        <taxon>Colubroidea</taxon>
        <taxon>Viperidae</taxon>
        <taxon>Crotalinae</taxon>
        <taxon>Crotalus</taxon>
    </lineage>
</organism>
<dbReference type="Gene3D" id="2.20.25.10">
    <property type="match status" value="1"/>
</dbReference>
<dbReference type="PROSITE" id="PS51319">
    <property type="entry name" value="TFIIS_N"/>
    <property type="match status" value="1"/>
</dbReference>
<dbReference type="GO" id="GO:0003677">
    <property type="term" value="F:DNA binding"/>
    <property type="evidence" value="ECO:0007669"/>
    <property type="project" value="UniProtKB-KW"/>
</dbReference>
<sequence length="378" mass="42027">MFSVFRSIAWLSLPRLDQQGLAPRLPSCRSWPVDVHSDRDTDLAAPSLLCAESFGIRGVEAASKRGAAADPAAAMSTEDEIIRIAKKMDKMVQKKNAGGALDLLKELKNMPMTLELLQSTRIGMSVNAIRKQSTDEEITSLAKSLIKSWKKLLDGPSNDKESEEKKKESTSSSQNSPEAREESSSSSNSNSKKEDSNISSDTYISSFPRAPSTSDSVRMKCREMLAAALKTGDDYIAIGADEEELGSQIEEAIFQELKNTDMKYKNRVRSRIANLKDTKNPNLRKNVLCGNILPDRFAKMTAEEMASDELKEMRKNLTKEAIREHQMAKTGGTQTDLFSCGKCKKKNCTYTQVQTRSADEPMTTFVVCNECGNRWKFC</sequence>
<dbReference type="InterPro" id="IPR017923">
    <property type="entry name" value="TFIIS_N"/>
</dbReference>
<feature type="region of interest" description="Disordered" evidence="19">
    <location>
        <begin position="152"/>
        <end position="216"/>
    </location>
</feature>
<evidence type="ECO:0000256" key="1">
    <source>
        <dbReference type="ARBA" id="ARBA00004123"/>
    </source>
</evidence>
<dbReference type="FunFam" id="1.10.472.30:FF:000001">
    <property type="entry name" value="Transcription elongation factor A (SII), 1"/>
    <property type="match status" value="1"/>
</dbReference>
<dbReference type="InterPro" id="IPR006289">
    <property type="entry name" value="TFSII"/>
</dbReference>
<keyword evidence="11 18" id="KW-0238">DNA-binding</keyword>
<evidence type="ECO:0000313" key="23">
    <source>
        <dbReference type="EMBL" id="KAK9403307.1"/>
    </source>
</evidence>
<dbReference type="EMBL" id="JAOTOJ010000003">
    <property type="protein sequence ID" value="KAK9403307.1"/>
    <property type="molecule type" value="Genomic_DNA"/>
</dbReference>
<dbReference type="InterPro" id="IPR001222">
    <property type="entry name" value="Znf_TFIIS"/>
</dbReference>
<reference evidence="23 24" key="1">
    <citation type="journal article" date="2024" name="Proc. Natl. Acad. Sci. U.S.A.">
        <title>The genetic regulatory architecture and epigenomic basis for age-related changes in rattlesnake venom.</title>
        <authorList>
            <person name="Hogan M.P."/>
            <person name="Holding M.L."/>
            <person name="Nystrom G.S."/>
            <person name="Colston T.J."/>
            <person name="Bartlett D.A."/>
            <person name="Mason A.J."/>
            <person name="Ellsworth S.A."/>
            <person name="Rautsaw R.M."/>
            <person name="Lawrence K.C."/>
            <person name="Strickland J.L."/>
            <person name="He B."/>
            <person name="Fraser P."/>
            <person name="Margres M.J."/>
            <person name="Gilbert D.M."/>
            <person name="Gibbs H.L."/>
            <person name="Parkinson C.L."/>
            <person name="Rokyta D.R."/>
        </authorList>
    </citation>
    <scope>NUCLEOTIDE SEQUENCE [LARGE SCALE GENOMIC DNA]</scope>
    <source>
        <strain evidence="23">DRR0105</strain>
    </source>
</reference>
<comment type="caution">
    <text evidence="23">The sequence shown here is derived from an EMBL/GenBank/DDBJ whole genome shotgun (WGS) entry which is preliminary data.</text>
</comment>
<comment type="subcellular location">
    <subcellularLocation>
        <location evidence="1 17 18">Nucleus</location>
    </subcellularLocation>
</comment>
<dbReference type="InterPro" id="IPR035100">
    <property type="entry name" value="TF_IIS-typ"/>
</dbReference>
<evidence type="ECO:0000256" key="10">
    <source>
        <dbReference type="ARBA" id="ARBA00023015"/>
    </source>
</evidence>
<dbReference type="CDD" id="cd00183">
    <property type="entry name" value="TFIIS_I"/>
    <property type="match status" value="1"/>
</dbReference>
<dbReference type="SMART" id="SM00509">
    <property type="entry name" value="TFS2N"/>
    <property type="match status" value="1"/>
</dbReference>
<protein>
    <recommendedName>
        <fullName evidence="18">Transcription elongation factor</fullName>
    </recommendedName>
</protein>
<evidence type="ECO:0000256" key="8">
    <source>
        <dbReference type="ARBA" id="ARBA00022843"/>
    </source>
</evidence>
<dbReference type="GO" id="GO:0045944">
    <property type="term" value="P:positive regulation of transcription by RNA polymerase II"/>
    <property type="evidence" value="ECO:0007669"/>
    <property type="project" value="TreeGrafter"/>
</dbReference>
<evidence type="ECO:0000256" key="9">
    <source>
        <dbReference type="ARBA" id="ARBA00022990"/>
    </source>
</evidence>
<keyword evidence="7 18" id="KW-0862">Zinc</keyword>
<evidence type="ECO:0000256" key="17">
    <source>
        <dbReference type="PROSITE-ProRule" id="PRU00649"/>
    </source>
</evidence>
<proteinExistence type="inferred from homology"/>
<feature type="compositionally biased region" description="Basic and acidic residues" evidence="19">
    <location>
        <begin position="152"/>
        <end position="169"/>
    </location>
</feature>
<evidence type="ECO:0000256" key="2">
    <source>
        <dbReference type="ARBA" id="ARBA00009647"/>
    </source>
</evidence>
<evidence type="ECO:0000259" key="21">
    <source>
        <dbReference type="PROSITE" id="PS51319"/>
    </source>
</evidence>
<dbReference type="Gene3D" id="1.20.930.10">
    <property type="entry name" value="Conserved domain common to transcription factors TFIIS, elongin A, CRSP70"/>
    <property type="match status" value="1"/>
</dbReference>
<dbReference type="CDD" id="cd13749">
    <property type="entry name" value="Zn-ribbon_TFIIS"/>
    <property type="match status" value="1"/>
</dbReference>
<dbReference type="Gene3D" id="1.10.472.30">
    <property type="entry name" value="Transcription elongation factor S-II, central domain"/>
    <property type="match status" value="1"/>
</dbReference>